<reference evidence="1 2" key="1">
    <citation type="submission" date="2017-06" db="EMBL/GenBank/DDBJ databases">
        <authorList>
            <consortium name="Pathogen Informatics"/>
        </authorList>
    </citation>
    <scope>NUCLEOTIDE SEQUENCE [LARGE SCALE GENOMIC DNA]</scope>
    <source>
        <strain evidence="1 2">NCTC10570</strain>
    </source>
</reference>
<dbReference type="AlphaFoldDB" id="A0A239U1H4"/>
<accession>A0A239U1H4</accession>
<sequence length="314" mass="37316">MRAHTNKLFETGKTIIPKTMKLLGNKNDKNNLGLLKIYLKYKLFYSWNDIVGKDIAKYIIPQDVTFSVLYVYTYSSVWANSFQYLKLDTIKKINEYLGYKLIKDIQFTRFNKVKRKIYSPILEKKVNLGSYIKQVEITDEDLNLIDKKTDCIEDEDLKSAIKKVYMKNLQLKKLKEKYNWIPCKKCGHLTPPENPYCYNCQREIKEEKQQKIAEILLEIPWARYQDIIKYVDCSMDMVNKQRTKLVQILASKLKPGVDYPVDDVDNFKYSIDAQTVVMMYKSIPPDKLNKNVLKDTIFKLRYDTAYWEYKKRTE</sequence>
<protein>
    <submittedName>
        <fullName evidence="1">Zn-ribbon-containing, possibly RNA-binding protein and truncated derivatives</fullName>
    </submittedName>
</protein>
<evidence type="ECO:0000313" key="2">
    <source>
        <dbReference type="Proteomes" id="UP000215383"/>
    </source>
</evidence>
<dbReference type="PANTHER" id="PTHR36456">
    <property type="entry name" value="UPF0232 PROTEIN SCO3875"/>
    <property type="match status" value="1"/>
</dbReference>
<dbReference type="eggNOG" id="COG5512">
    <property type="taxonomic scope" value="Bacteria"/>
</dbReference>
<name>A0A239U1H4_9FIRM</name>
<dbReference type="Proteomes" id="UP000215383">
    <property type="component" value="Chromosome 1"/>
</dbReference>
<keyword evidence="2" id="KW-1185">Reference proteome</keyword>
<evidence type="ECO:0000313" key="1">
    <source>
        <dbReference type="EMBL" id="SNV04001.1"/>
    </source>
</evidence>
<dbReference type="GeneID" id="78507894"/>
<proteinExistence type="predicted"/>
<dbReference type="OrthoDB" id="46633at2"/>
<dbReference type="RefSeq" id="WP_027889063.1">
    <property type="nucleotide sequence ID" value="NZ_CALXYH010000002.1"/>
</dbReference>
<dbReference type="Pfam" id="PF05258">
    <property type="entry name" value="DciA"/>
    <property type="match status" value="1"/>
</dbReference>
<dbReference type="InterPro" id="IPR007922">
    <property type="entry name" value="DciA-like"/>
</dbReference>
<gene>
    <name evidence="1" type="ORF">SAMEA4364220_01910</name>
</gene>
<organism evidence="1 2">
    <name type="scientific">Megamonas hypermegale</name>
    <dbReference type="NCBI Taxonomy" id="158847"/>
    <lineage>
        <taxon>Bacteria</taxon>
        <taxon>Bacillati</taxon>
        <taxon>Bacillota</taxon>
        <taxon>Negativicutes</taxon>
        <taxon>Selenomonadales</taxon>
        <taxon>Selenomonadaceae</taxon>
        <taxon>Megamonas</taxon>
    </lineage>
</organism>
<dbReference type="PANTHER" id="PTHR36456:SF1">
    <property type="entry name" value="UPF0232 PROTEIN SCO3875"/>
    <property type="match status" value="1"/>
</dbReference>
<dbReference type="EMBL" id="LT906446">
    <property type="protein sequence ID" value="SNV04001.1"/>
    <property type="molecule type" value="Genomic_DNA"/>
</dbReference>